<dbReference type="CDD" id="cd00130">
    <property type="entry name" value="PAS"/>
    <property type="match status" value="1"/>
</dbReference>
<dbReference type="InterPro" id="IPR035965">
    <property type="entry name" value="PAS-like_dom_sf"/>
</dbReference>
<dbReference type="NCBIfam" id="TIGR00229">
    <property type="entry name" value="sensory_box"/>
    <property type="match status" value="1"/>
</dbReference>
<keyword evidence="5" id="KW-1185">Reference proteome</keyword>
<sequence>MTDRERGDGAATGAGASAAAVLAAVLAGLDAHGSAMVSVLEPVRDAAGDLTDFRVLAINDRWADGHGHDLVGRRLTEVVRPERLARQLGLSRAAFEADGPVHREEEFLEEPVGLRVGEVTRTRVGDLLVVVWNDVTAARAAEAERTATEQRFRTLVEHSSDVIAIVRPDRSVAYASPAATRLLFGENEDGRSVTDLRYGDPIVPQDLERTLDLFQRTCAAPPGEVLRDRVRVVAAGGRTRWLDVRASNHLDTPGVAGVVLNMIDVTEERLAREQLAHQAVHDSLTGLPNRRYLTEALQHAIARGSRTGHALAVLVVDVDHFKHVNDAYGHPTGDQLLVAVTGRLRAAVRPADTVCRFGGDEFVVLAEDLHHPDDALVLAKRLTAGVTGSYPLDAADVHVTLSVGVSTTTGDGTPDSLLSNADHALYEAKRRGRDRVEVFRPELREHLVERLAVERDLRRALEGEEFELYWQPIVRTRDGAVTGVEALLRWHHPERGLLAPGAFLHVAEEAGLMPVLCARVLQEAIGRCATWSRQLPSPPRVFVNLDRHQVRNPGLVRGIGELLDRHGVDPALLTLEISERLLGEDVPHVRSLLQRIRGHGIGVALDDFGAGNTALSWLQEFPIDLLKLDLAFTAALGQPATRAIVEAVLALAPRLGIATLAEGVETREQLATLVELGCDYTQGFLHARPRSAEQLTAELLRG</sequence>
<dbReference type="Gene3D" id="3.30.450.20">
    <property type="entry name" value="PAS domain"/>
    <property type="match status" value="1"/>
</dbReference>
<dbReference type="Gene3D" id="3.20.20.450">
    <property type="entry name" value="EAL domain"/>
    <property type="match status" value="1"/>
</dbReference>
<dbReference type="CDD" id="cd01949">
    <property type="entry name" value="GGDEF"/>
    <property type="match status" value="1"/>
</dbReference>
<dbReference type="SUPFAM" id="SSF55073">
    <property type="entry name" value="Nucleotide cyclase"/>
    <property type="match status" value="1"/>
</dbReference>
<dbReference type="SUPFAM" id="SSF141868">
    <property type="entry name" value="EAL domain-like"/>
    <property type="match status" value="1"/>
</dbReference>
<dbReference type="Proteomes" id="UP001501195">
    <property type="component" value="Unassembled WGS sequence"/>
</dbReference>
<dbReference type="InterPro" id="IPR001633">
    <property type="entry name" value="EAL_dom"/>
</dbReference>
<feature type="domain" description="GGDEF" evidence="3">
    <location>
        <begin position="309"/>
        <end position="441"/>
    </location>
</feature>
<organism evidence="4 5">
    <name type="scientific">Kineococcus glutinatus</name>
    <dbReference type="NCBI Taxonomy" id="1070872"/>
    <lineage>
        <taxon>Bacteria</taxon>
        <taxon>Bacillati</taxon>
        <taxon>Actinomycetota</taxon>
        <taxon>Actinomycetes</taxon>
        <taxon>Kineosporiales</taxon>
        <taxon>Kineosporiaceae</taxon>
        <taxon>Kineococcus</taxon>
    </lineage>
</organism>
<feature type="domain" description="EAL" evidence="2">
    <location>
        <begin position="450"/>
        <end position="702"/>
    </location>
</feature>
<dbReference type="RefSeq" id="WP_345711299.1">
    <property type="nucleotide sequence ID" value="NZ_BAABIL010000125.1"/>
</dbReference>
<dbReference type="Pfam" id="PF00563">
    <property type="entry name" value="EAL"/>
    <property type="match status" value="1"/>
</dbReference>
<dbReference type="PANTHER" id="PTHR44757:SF2">
    <property type="entry name" value="BIOFILM ARCHITECTURE MAINTENANCE PROTEIN MBAA"/>
    <property type="match status" value="1"/>
</dbReference>
<dbReference type="EMBL" id="BAABIL010000125">
    <property type="protein sequence ID" value="GAA4970011.1"/>
    <property type="molecule type" value="Genomic_DNA"/>
</dbReference>
<proteinExistence type="predicted"/>
<dbReference type="Gene3D" id="3.30.70.270">
    <property type="match status" value="1"/>
</dbReference>
<name>A0ABP9HGN5_9ACTN</name>
<evidence type="ECO:0000259" key="1">
    <source>
        <dbReference type="PROSITE" id="PS50113"/>
    </source>
</evidence>
<dbReference type="InterPro" id="IPR052155">
    <property type="entry name" value="Biofilm_reg_signaling"/>
</dbReference>
<gene>
    <name evidence="4" type="ORF">GCM10023225_10180</name>
</gene>
<dbReference type="PROSITE" id="PS50883">
    <property type="entry name" value="EAL"/>
    <property type="match status" value="1"/>
</dbReference>
<dbReference type="InterPro" id="IPR035919">
    <property type="entry name" value="EAL_sf"/>
</dbReference>
<dbReference type="Pfam" id="PF08448">
    <property type="entry name" value="PAS_4"/>
    <property type="match status" value="1"/>
</dbReference>
<dbReference type="SMART" id="SM00052">
    <property type="entry name" value="EAL"/>
    <property type="match status" value="1"/>
</dbReference>
<dbReference type="InterPro" id="IPR000700">
    <property type="entry name" value="PAS-assoc_C"/>
</dbReference>
<dbReference type="NCBIfam" id="TIGR00254">
    <property type="entry name" value="GGDEF"/>
    <property type="match status" value="1"/>
</dbReference>
<evidence type="ECO:0000313" key="5">
    <source>
        <dbReference type="Proteomes" id="UP001501195"/>
    </source>
</evidence>
<dbReference type="PROSITE" id="PS50113">
    <property type="entry name" value="PAC"/>
    <property type="match status" value="1"/>
</dbReference>
<dbReference type="InterPro" id="IPR000014">
    <property type="entry name" value="PAS"/>
</dbReference>
<dbReference type="InterPro" id="IPR013656">
    <property type="entry name" value="PAS_4"/>
</dbReference>
<dbReference type="PROSITE" id="PS50887">
    <property type="entry name" value="GGDEF"/>
    <property type="match status" value="1"/>
</dbReference>
<feature type="domain" description="PAC" evidence="1">
    <location>
        <begin position="226"/>
        <end position="277"/>
    </location>
</feature>
<dbReference type="PANTHER" id="PTHR44757">
    <property type="entry name" value="DIGUANYLATE CYCLASE DGCP"/>
    <property type="match status" value="1"/>
</dbReference>
<evidence type="ECO:0000259" key="3">
    <source>
        <dbReference type="PROSITE" id="PS50887"/>
    </source>
</evidence>
<protein>
    <submittedName>
        <fullName evidence="4">EAL domain-containing protein</fullName>
    </submittedName>
</protein>
<comment type="caution">
    <text evidence="4">The sequence shown here is derived from an EMBL/GenBank/DDBJ whole genome shotgun (WGS) entry which is preliminary data.</text>
</comment>
<dbReference type="CDD" id="cd01948">
    <property type="entry name" value="EAL"/>
    <property type="match status" value="1"/>
</dbReference>
<accession>A0ABP9HGN5</accession>
<dbReference type="InterPro" id="IPR043128">
    <property type="entry name" value="Rev_trsase/Diguanyl_cyclase"/>
</dbReference>
<reference evidence="5" key="1">
    <citation type="journal article" date="2019" name="Int. J. Syst. Evol. Microbiol.">
        <title>The Global Catalogue of Microorganisms (GCM) 10K type strain sequencing project: providing services to taxonomists for standard genome sequencing and annotation.</title>
        <authorList>
            <consortium name="The Broad Institute Genomics Platform"/>
            <consortium name="The Broad Institute Genome Sequencing Center for Infectious Disease"/>
            <person name="Wu L."/>
            <person name="Ma J."/>
        </authorList>
    </citation>
    <scope>NUCLEOTIDE SEQUENCE [LARGE SCALE GENOMIC DNA]</scope>
    <source>
        <strain evidence="5">JCM 18126</strain>
    </source>
</reference>
<dbReference type="SMART" id="SM00267">
    <property type="entry name" value="GGDEF"/>
    <property type="match status" value="1"/>
</dbReference>
<dbReference type="Pfam" id="PF00990">
    <property type="entry name" value="GGDEF"/>
    <property type="match status" value="1"/>
</dbReference>
<dbReference type="InterPro" id="IPR000160">
    <property type="entry name" value="GGDEF_dom"/>
</dbReference>
<dbReference type="InterPro" id="IPR029787">
    <property type="entry name" value="Nucleotide_cyclase"/>
</dbReference>
<evidence type="ECO:0000259" key="2">
    <source>
        <dbReference type="PROSITE" id="PS50883"/>
    </source>
</evidence>
<evidence type="ECO:0000313" key="4">
    <source>
        <dbReference type="EMBL" id="GAA4970011.1"/>
    </source>
</evidence>
<dbReference type="SUPFAM" id="SSF55785">
    <property type="entry name" value="PYP-like sensor domain (PAS domain)"/>
    <property type="match status" value="1"/>
</dbReference>